<dbReference type="GO" id="GO:0140359">
    <property type="term" value="F:ABC-type transporter activity"/>
    <property type="evidence" value="ECO:0007669"/>
    <property type="project" value="InterPro"/>
</dbReference>
<protein>
    <submittedName>
        <fullName evidence="10">ABC transporter ATP-binding protein</fullName>
    </submittedName>
</protein>
<dbReference type="AlphaFoldDB" id="A0A0R1ES88"/>
<feature type="domain" description="ABC transmembrane type-1" evidence="9">
    <location>
        <begin position="21"/>
        <end position="292"/>
    </location>
</feature>
<dbReference type="Pfam" id="PF00005">
    <property type="entry name" value="ABC_tran"/>
    <property type="match status" value="1"/>
</dbReference>
<evidence type="ECO:0000256" key="2">
    <source>
        <dbReference type="ARBA" id="ARBA00022692"/>
    </source>
</evidence>
<evidence type="ECO:0000256" key="5">
    <source>
        <dbReference type="ARBA" id="ARBA00022989"/>
    </source>
</evidence>
<feature type="transmembrane region" description="Helical" evidence="7">
    <location>
        <begin position="144"/>
        <end position="163"/>
    </location>
</feature>
<dbReference type="Gene3D" id="1.20.1560.10">
    <property type="entry name" value="ABC transporter type 1, transmembrane domain"/>
    <property type="match status" value="1"/>
</dbReference>
<dbReference type="GO" id="GO:0016887">
    <property type="term" value="F:ATP hydrolysis activity"/>
    <property type="evidence" value="ECO:0007669"/>
    <property type="project" value="InterPro"/>
</dbReference>
<dbReference type="Proteomes" id="UP000051984">
    <property type="component" value="Unassembled WGS sequence"/>
</dbReference>
<gene>
    <name evidence="10" type="ORF">FD51_GL002993</name>
</gene>
<keyword evidence="5 7" id="KW-1133">Transmembrane helix</keyword>
<proteinExistence type="predicted"/>
<dbReference type="PANTHER" id="PTHR24221:SF654">
    <property type="entry name" value="ATP-BINDING CASSETTE SUB-FAMILY B MEMBER 6"/>
    <property type="match status" value="1"/>
</dbReference>
<name>A0A0R1ES88_LACZE</name>
<dbReference type="InterPro" id="IPR036640">
    <property type="entry name" value="ABC1_TM_sf"/>
</dbReference>
<dbReference type="EMBL" id="AZCT01000009">
    <property type="protein sequence ID" value="KRK12236.1"/>
    <property type="molecule type" value="Genomic_DNA"/>
</dbReference>
<evidence type="ECO:0000259" key="8">
    <source>
        <dbReference type="PROSITE" id="PS50893"/>
    </source>
</evidence>
<dbReference type="PATRIC" id="fig|1423816.3.peg.3108"/>
<dbReference type="SMART" id="SM00382">
    <property type="entry name" value="AAA"/>
    <property type="match status" value="1"/>
</dbReference>
<dbReference type="PANTHER" id="PTHR24221">
    <property type="entry name" value="ATP-BINDING CASSETTE SUB-FAMILY B"/>
    <property type="match status" value="1"/>
</dbReference>
<evidence type="ECO:0000256" key="4">
    <source>
        <dbReference type="ARBA" id="ARBA00022840"/>
    </source>
</evidence>
<feature type="transmembrane region" description="Helical" evidence="7">
    <location>
        <begin position="116"/>
        <end position="138"/>
    </location>
</feature>
<feature type="transmembrane region" description="Helical" evidence="7">
    <location>
        <begin position="234"/>
        <end position="255"/>
    </location>
</feature>
<dbReference type="GO" id="GO:0034040">
    <property type="term" value="F:ATPase-coupled lipid transmembrane transporter activity"/>
    <property type="evidence" value="ECO:0007669"/>
    <property type="project" value="TreeGrafter"/>
</dbReference>
<evidence type="ECO:0000256" key="6">
    <source>
        <dbReference type="ARBA" id="ARBA00023136"/>
    </source>
</evidence>
<keyword evidence="3" id="KW-0547">Nucleotide-binding</keyword>
<evidence type="ECO:0000259" key="9">
    <source>
        <dbReference type="PROSITE" id="PS50929"/>
    </source>
</evidence>
<dbReference type="PROSITE" id="PS50929">
    <property type="entry name" value="ABC_TM1F"/>
    <property type="match status" value="1"/>
</dbReference>
<dbReference type="GO" id="GO:0005886">
    <property type="term" value="C:plasma membrane"/>
    <property type="evidence" value="ECO:0007669"/>
    <property type="project" value="UniProtKB-SubCell"/>
</dbReference>
<organism evidence="10 11">
    <name type="scientific">Lacticaseibacillus zeae DSM 20178 = KCTC 3804</name>
    <dbReference type="NCBI Taxonomy" id="1423816"/>
    <lineage>
        <taxon>Bacteria</taxon>
        <taxon>Bacillati</taxon>
        <taxon>Bacillota</taxon>
        <taxon>Bacilli</taxon>
        <taxon>Lactobacillales</taxon>
        <taxon>Lactobacillaceae</taxon>
        <taxon>Lacticaseibacillus</taxon>
    </lineage>
</organism>
<dbReference type="InterPro" id="IPR003593">
    <property type="entry name" value="AAA+_ATPase"/>
</dbReference>
<accession>A0A0R1ES88</accession>
<dbReference type="RefSeq" id="WP_010491407.1">
    <property type="nucleotide sequence ID" value="NZ_AZCT01000009.1"/>
</dbReference>
<dbReference type="Pfam" id="PF00664">
    <property type="entry name" value="ABC_membrane"/>
    <property type="match status" value="1"/>
</dbReference>
<comment type="caution">
    <text evidence="10">The sequence shown here is derived from an EMBL/GenBank/DDBJ whole genome shotgun (WGS) entry which is preliminary data.</text>
</comment>
<evidence type="ECO:0000313" key="11">
    <source>
        <dbReference type="Proteomes" id="UP000051984"/>
    </source>
</evidence>
<dbReference type="InterPro" id="IPR011527">
    <property type="entry name" value="ABC1_TM_dom"/>
</dbReference>
<dbReference type="PROSITE" id="PS50893">
    <property type="entry name" value="ABC_TRANSPORTER_2"/>
    <property type="match status" value="1"/>
</dbReference>
<keyword evidence="2 7" id="KW-0812">Transmembrane</keyword>
<dbReference type="GO" id="GO:0005524">
    <property type="term" value="F:ATP binding"/>
    <property type="evidence" value="ECO:0007669"/>
    <property type="project" value="UniProtKB-KW"/>
</dbReference>
<evidence type="ECO:0000313" key="10">
    <source>
        <dbReference type="EMBL" id="KRK12236.1"/>
    </source>
</evidence>
<dbReference type="InterPro" id="IPR027417">
    <property type="entry name" value="P-loop_NTPase"/>
</dbReference>
<feature type="domain" description="ABC transporter" evidence="8">
    <location>
        <begin position="334"/>
        <end position="552"/>
    </location>
</feature>
<dbReference type="InterPro" id="IPR003439">
    <property type="entry name" value="ABC_transporter-like_ATP-bd"/>
</dbReference>
<sequence length="553" mass="60239">MTKLKQIWQLVGMRIAPLLWLIALICAGFEFALARIIQNVTQQSILTIRLFVVALGAALMIGLGRWLIGRRQTQAQYRLVQRLQTQQMTALMTGPVATDDQAGSERLNGLTTEASLAAPLFIQSVTALAVGTFSFLAASLFGWLSSWLLMVVIVGLCLTALLIPRFMAGRLTQAQDTQQVENGRMQAVLLEVLAGRTLLKDYQSEQFGLKLFRQAYQTFADAQYHMGIQQTGTIVLGFALGLFVDIAILGIELLFVDFKMITVGQFAAFAMLTPSFTWLFYSMPGQYAQLSRQLVAAKRLLALGALPEEKHSDLTQKASRQCPTSAASCSGEQLVLQDLSYTYPSAHQPVLQQLNLTIDVAAHEKILVTGPSGGGKTTLIQIILGLLIPQAGMIQGQPAGAASERLADKIGFVPQVVALFDDTLLQNITLGRPITQEAIEAVLAQTDLQAFVDRLPQGLATQLHGQTKANVSAGKLQKIGLARALVAKRAMLLLDEPFANLDATSAKALSQRLESLSIAMMVISHRLDITQFWDRALRLENGRLNGESLAKPK</sequence>
<dbReference type="SUPFAM" id="SSF90123">
    <property type="entry name" value="ABC transporter transmembrane region"/>
    <property type="match status" value="1"/>
</dbReference>
<evidence type="ECO:0000256" key="3">
    <source>
        <dbReference type="ARBA" id="ARBA00022741"/>
    </source>
</evidence>
<feature type="transmembrane region" description="Helical" evidence="7">
    <location>
        <begin position="261"/>
        <end position="281"/>
    </location>
</feature>
<evidence type="ECO:0000256" key="7">
    <source>
        <dbReference type="SAM" id="Phobius"/>
    </source>
</evidence>
<dbReference type="InterPro" id="IPR039421">
    <property type="entry name" value="Type_1_exporter"/>
</dbReference>
<keyword evidence="6 7" id="KW-0472">Membrane</keyword>
<reference evidence="10 11" key="1">
    <citation type="journal article" date="2015" name="Genome Announc.">
        <title>Expanding the biotechnology potential of lactobacilli through comparative genomics of 213 strains and associated genera.</title>
        <authorList>
            <person name="Sun Z."/>
            <person name="Harris H.M."/>
            <person name="McCann A."/>
            <person name="Guo C."/>
            <person name="Argimon S."/>
            <person name="Zhang W."/>
            <person name="Yang X."/>
            <person name="Jeffery I.B."/>
            <person name="Cooney J.C."/>
            <person name="Kagawa T.F."/>
            <person name="Liu W."/>
            <person name="Song Y."/>
            <person name="Salvetti E."/>
            <person name="Wrobel A."/>
            <person name="Rasinkangas P."/>
            <person name="Parkhill J."/>
            <person name="Rea M.C."/>
            <person name="O'Sullivan O."/>
            <person name="Ritari J."/>
            <person name="Douillard F.P."/>
            <person name="Paul Ross R."/>
            <person name="Yang R."/>
            <person name="Briner A.E."/>
            <person name="Felis G.E."/>
            <person name="de Vos W.M."/>
            <person name="Barrangou R."/>
            <person name="Klaenhammer T.R."/>
            <person name="Caufield P.W."/>
            <person name="Cui Y."/>
            <person name="Zhang H."/>
            <person name="O'Toole P.W."/>
        </authorList>
    </citation>
    <scope>NUCLEOTIDE SEQUENCE [LARGE SCALE GENOMIC DNA]</scope>
    <source>
        <strain evidence="10 11">DSM 20178</strain>
    </source>
</reference>
<dbReference type="Gene3D" id="3.40.50.300">
    <property type="entry name" value="P-loop containing nucleotide triphosphate hydrolases"/>
    <property type="match status" value="1"/>
</dbReference>
<comment type="subcellular location">
    <subcellularLocation>
        <location evidence="1">Cell membrane</location>
        <topology evidence="1">Multi-pass membrane protein</topology>
    </subcellularLocation>
</comment>
<dbReference type="SUPFAM" id="SSF52540">
    <property type="entry name" value="P-loop containing nucleoside triphosphate hydrolases"/>
    <property type="match status" value="1"/>
</dbReference>
<dbReference type="eggNOG" id="COG1132">
    <property type="taxonomic scope" value="Bacteria"/>
</dbReference>
<keyword evidence="4 10" id="KW-0067">ATP-binding</keyword>
<feature type="transmembrane region" description="Helical" evidence="7">
    <location>
        <begin position="44"/>
        <end position="68"/>
    </location>
</feature>
<evidence type="ECO:0000256" key="1">
    <source>
        <dbReference type="ARBA" id="ARBA00004651"/>
    </source>
</evidence>